<proteinExistence type="predicted"/>
<dbReference type="InterPro" id="IPR045140">
    <property type="entry name" value="SHCBP1-like"/>
</dbReference>
<dbReference type="PANTHER" id="PTHR14695">
    <property type="entry name" value="SHC SH2-DOMAIN BINDING PROTEIN 1-RELATED"/>
    <property type="match status" value="1"/>
</dbReference>
<evidence type="ECO:0000313" key="6">
    <source>
        <dbReference type="Proteomes" id="UP000276834"/>
    </source>
</evidence>
<evidence type="ECO:0000313" key="5">
    <source>
        <dbReference type="EMBL" id="RLW12311.1"/>
    </source>
</evidence>
<dbReference type="AlphaFoldDB" id="A0A3L8T145"/>
<organism evidence="5 6">
    <name type="scientific">Chloebia gouldiae</name>
    <name type="common">Gouldian finch</name>
    <name type="synonym">Erythrura gouldiae</name>
    <dbReference type="NCBI Taxonomy" id="44316"/>
    <lineage>
        <taxon>Eukaryota</taxon>
        <taxon>Metazoa</taxon>
        <taxon>Chordata</taxon>
        <taxon>Craniata</taxon>
        <taxon>Vertebrata</taxon>
        <taxon>Euteleostomi</taxon>
        <taxon>Archelosauria</taxon>
        <taxon>Archosauria</taxon>
        <taxon>Dinosauria</taxon>
        <taxon>Saurischia</taxon>
        <taxon>Theropoda</taxon>
        <taxon>Coelurosauria</taxon>
        <taxon>Aves</taxon>
        <taxon>Neognathae</taxon>
        <taxon>Neoaves</taxon>
        <taxon>Telluraves</taxon>
        <taxon>Australaves</taxon>
        <taxon>Passeriformes</taxon>
        <taxon>Passeroidea</taxon>
        <taxon>Passeridae</taxon>
        <taxon>Chloebia</taxon>
    </lineage>
</organism>
<reference evidence="5 6" key="1">
    <citation type="journal article" date="2018" name="Proc. R. Soc. B">
        <title>A non-coding region near Follistatin controls head colour polymorphism in the Gouldian finch.</title>
        <authorList>
            <person name="Toomey M.B."/>
            <person name="Marques C.I."/>
            <person name="Andrade P."/>
            <person name="Araujo P.M."/>
            <person name="Sabatino S."/>
            <person name="Gazda M.A."/>
            <person name="Afonso S."/>
            <person name="Lopes R.J."/>
            <person name="Corbo J.C."/>
            <person name="Carneiro M."/>
        </authorList>
    </citation>
    <scope>NUCLEOTIDE SEQUENCE [LARGE SCALE GENOMIC DNA]</scope>
    <source>
        <strain evidence="5">Red01</strain>
        <tissue evidence="5">Muscle</tissue>
    </source>
</reference>
<feature type="domain" description="Right handed beta helix" evidence="4">
    <location>
        <begin position="93"/>
        <end position="168"/>
    </location>
</feature>
<dbReference type="SMART" id="SM00710">
    <property type="entry name" value="PbH1"/>
    <property type="match status" value="3"/>
</dbReference>
<protein>
    <recommendedName>
        <fullName evidence="4">Right handed beta helix domain-containing protein</fullName>
    </recommendedName>
</protein>
<dbReference type="InterPro" id="IPR012334">
    <property type="entry name" value="Pectin_lyas_fold"/>
</dbReference>
<evidence type="ECO:0000259" key="4">
    <source>
        <dbReference type="Pfam" id="PF13229"/>
    </source>
</evidence>
<keyword evidence="2" id="KW-0963">Cytoplasm</keyword>
<keyword evidence="6" id="KW-1185">Reference proteome</keyword>
<dbReference type="Pfam" id="PF13229">
    <property type="entry name" value="Beta_helix"/>
    <property type="match status" value="1"/>
</dbReference>
<dbReference type="InterPro" id="IPR039448">
    <property type="entry name" value="Beta_helix"/>
</dbReference>
<dbReference type="EMBL" id="QUSF01000002">
    <property type="protein sequence ID" value="RLW12311.1"/>
    <property type="molecule type" value="Genomic_DNA"/>
</dbReference>
<evidence type="ECO:0000256" key="1">
    <source>
        <dbReference type="ARBA" id="ARBA00004186"/>
    </source>
</evidence>
<evidence type="ECO:0000256" key="3">
    <source>
        <dbReference type="ARBA" id="ARBA00023212"/>
    </source>
</evidence>
<dbReference type="GO" id="GO:0005819">
    <property type="term" value="C:spindle"/>
    <property type="evidence" value="ECO:0007669"/>
    <property type="project" value="UniProtKB-SubCell"/>
</dbReference>
<dbReference type="Proteomes" id="UP000276834">
    <property type="component" value="Unassembled WGS sequence"/>
</dbReference>
<dbReference type="GO" id="GO:0008543">
    <property type="term" value="P:fibroblast growth factor receptor signaling pathway"/>
    <property type="evidence" value="ECO:0007669"/>
    <property type="project" value="TreeGrafter"/>
</dbReference>
<evidence type="ECO:0000256" key="2">
    <source>
        <dbReference type="ARBA" id="ARBA00022490"/>
    </source>
</evidence>
<feature type="non-terminal residue" evidence="5">
    <location>
        <position position="309"/>
    </location>
</feature>
<accession>A0A3L8T145</accession>
<sequence>MATSRLRDRDNRCQGHSCCALDHDGKSAPAVDKRQTLPRILCKCYEGERVIICPGHFFVDGMFSIADSAELEGYGLPDNVHDAVEGILNIHHGKTTLENCVLQCETTGIRGAGVEIYPGSACTLLHNEIHHCKEGIVVKNFLYEDYEAPRITMVNNMIHNNKGYGLVLVRPVMPSEMKDAPAQGTKGCTQPAQNIRTGALNQVQTHPACYPTSGSDKVRAWGVQRKVEACTDISPNTLHQLNLRGLLRQGGILQMGGGRFGRCLASSALEDGGQTPDGSGWVLWQLQGHRLLAGSGGTQQIPRKISVMG</sequence>
<dbReference type="SUPFAM" id="SSF51126">
    <property type="entry name" value="Pectin lyase-like"/>
    <property type="match status" value="1"/>
</dbReference>
<dbReference type="Gene3D" id="2.160.20.10">
    <property type="entry name" value="Single-stranded right-handed beta-helix, Pectin lyase-like"/>
    <property type="match status" value="1"/>
</dbReference>
<keyword evidence="3" id="KW-0206">Cytoskeleton</keyword>
<dbReference type="PANTHER" id="PTHR14695:SF8">
    <property type="entry name" value="SHC SH2 DOMAIN-BINDING PROTEIN 1"/>
    <property type="match status" value="1"/>
</dbReference>
<comment type="caution">
    <text evidence="5">The sequence shown here is derived from an EMBL/GenBank/DDBJ whole genome shotgun (WGS) entry which is preliminary data.</text>
</comment>
<comment type="subcellular location">
    <subcellularLocation>
        <location evidence="1">Cytoplasm</location>
        <location evidence="1">Cytoskeleton</location>
        <location evidence="1">Spindle</location>
    </subcellularLocation>
</comment>
<dbReference type="OrthoDB" id="5978115at2759"/>
<name>A0A3L8T145_CHLGU</name>
<dbReference type="InterPro" id="IPR006626">
    <property type="entry name" value="PbH1"/>
</dbReference>
<gene>
    <name evidence="5" type="ORF">DV515_00000732</name>
</gene>
<dbReference type="InterPro" id="IPR011050">
    <property type="entry name" value="Pectin_lyase_fold/virulence"/>
</dbReference>